<dbReference type="InterPro" id="IPR050300">
    <property type="entry name" value="GDXG_lipolytic_enzyme"/>
</dbReference>
<keyword evidence="2 3" id="KW-0823">Tryptophan catabolism</keyword>
<dbReference type="GO" id="GO:0004061">
    <property type="term" value="F:arylformamidase activity"/>
    <property type="evidence" value="ECO:0007669"/>
    <property type="project" value="UniProtKB-UniRule"/>
</dbReference>
<evidence type="ECO:0000256" key="1">
    <source>
        <dbReference type="ARBA" id="ARBA00022801"/>
    </source>
</evidence>
<reference evidence="5" key="1">
    <citation type="journal article" date="2023" name="Mol. Phylogenet. Evol.">
        <title>Genome-scale phylogeny and comparative genomics of the fungal order Sordariales.</title>
        <authorList>
            <person name="Hensen N."/>
            <person name="Bonometti L."/>
            <person name="Westerberg I."/>
            <person name="Brannstrom I.O."/>
            <person name="Guillou S."/>
            <person name="Cros-Aarteil S."/>
            <person name="Calhoun S."/>
            <person name="Haridas S."/>
            <person name="Kuo A."/>
            <person name="Mondo S."/>
            <person name="Pangilinan J."/>
            <person name="Riley R."/>
            <person name="LaButti K."/>
            <person name="Andreopoulos B."/>
            <person name="Lipzen A."/>
            <person name="Chen C."/>
            <person name="Yan M."/>
            <person name="Daum C."/>
            <person name="Ng V."/>
            <person name="Clum A."/>
            <person name="Steindorff A."/>
            <person name="Ohm R.A."/>
            <person name="Martin F."/>
            <person name="Silar P."/>
            <person name="Natvig D.O."/>
            <person name="Lalanne C."/>
            <person name="Gautier V."/>
            <person name="Ament-Velasquez S.L."/>
            <person name="Kruys A."/>
            <person name="Hutchinson M.I."/>
            <person name="Powell A.J."/>
            <person name="Barry K."/>
            <person name="Miller A.N."/>
            <person name="Grigoriev I.V."/>
            <person name="Debuchy R."/>
            <person name="Gladieux P."/>
            <person name="Hiltunen Thoren M."/>
            <person name="Johannesson H."/>
        </authorList>
    </citation>
    <scope>NUCLEOTIDE SEQUENCE</scope>
    <source>
        <strain evidence="5">CBS 359.72</strain>
    </source>
</reference>
<comment type="domain">
    <text evidence="3">The main chain amide nitrogen atoms of the second glycine and its adjacent residue in the HGGXW motif define the oxyanion hole, and stabilize the oxyanion that forms during the nucleophilic attack by the catalytic serine during substrate cleavage.</text>
</comment>
<proteinExistence type="inferred from homology"/>
<comment type="pathway">
    <text evidence="3">Amino-acid degradation; L-tryptophan degradation via kynurenine pathway; L-kynurenine from L-tryptophan: step 2/2.</text>
</comment>
<dbReference type="InterPro" id="IPR029058">
    <property type="entry name" value="AB_hydrolase_fold"/>
</dbReference>
<evidence type="ECO:0000313" key="5">
    <source>
        <dbReference type="EMBL" id="KAK4251980.1"/>
    </source>
</evidence>
<comment type="function">
    <text evidence="3">Catalyzes the hydrolysis of N-formyl-L-kynurenine to L-kynurenine, the second step in the kynurenine pathway of tryptophan degradation. Kynurenine may be further oxidized to nicotinic acid, NAD(H) and NADP(H). Required for elimination of toxic metabolites.</text>
</comment>
<dbReference type="PANTHER" id="PTHR48081">
    <property type="entry name" value="AB HYDROLASE SUPERFAMILY PROTEIN C4A8.06C"/>
    <property type="match status" value="1"/>
</dbReference>
<feature type="short sequence motif" description="HGGXW" evidence="3">
    <location>
        <begin position="111"/>
        <end position="115"/>
    </location>
</feature>
<dbReference type="EMBL" id="MU857602">
    <property type="protein sequence ID" value="KAK4251980.1"/>
    <property type="molecule type" value="Genomic_DNA"/>
</dbReference>
<feature type="active site" evidence="3">
    <location>
        <position position="378"/>
    </location>
</feature>
<feature type="region of interest" description="Disordered" evidence="4">
    <location>
        <begin position="343"/>
        <end position="364"/>
    </location>
</feature>
<dbReference type="GO" id="GO:0034354">
    <property type="term" value="P:'de novo' NAD+ biosynthetic process from L-tryptophan"/>
    <property type="evidence" value="ECO:0007669"/>
    <property type="project" value="UniProtKB-UniRule"/>
</dbReference>
<comment type="subunit">
    <text evidence="3">Homodimer.</text>
</comment>
<comment type="similarity">
    <text evidence="3">Belongs to the kynurenine formamidase family.</text>
</comment>
<comment type="caution">
    <text evidence="5">The sequence shown here is derived from an EMBL/GenBank/DDBJ whole genome shotgun (WGS) entry which is preliminary data.</text>
</comment>
<sequence>MQSYCENGNNGKPAADWSVWASVPWTAVSGPCPGTANVNGTGAGTGSRAEVPIIGWFKSGVPYLPPGKAAPLQTLDVWVPNPQHTAANPTVPDPSSLPSPPDASTWIIYIHGGAWRDPLVSSASFTPAATDLLLRSAQARVASGGPSRLAGLVSINYRLSPHPSYPSSPDDLSHQAKHPDHIADILAALTFFRRCLSAARTERGEEGGGAENQKWIFTGHSCGATLAFQSVMAPSRWGLDLSPAANKTTTTTTLTTPGIRPAAIVGFNGLYDLAGFIASPPAGYAHLREAYREFVAGAFGGPKRRGGGGCAGDGEEEEEAVFAAWRAVCPATADGAWVGEWLGEEEEEDDNEESEGGKRGGKEEEKKGVVVLVQSREDTLVPWRQVEVMRARLEWEARVEVRVLEAGGDHDDLWKDGRRIAEVLWELVDEM</sequence>
<evidence type="ECO:0000313" key="6">
    <source>
        <dbReference type="Proteomes" id="UP001303647"/>
    </source>
</evidence>
<name>A0AAN7D1J3_9PEZI</name>
<feature type="compositionally biased region" description="Basic and acidic residues" evidence="4">
    <location>
        <begin position="355"/>
        <end position="364"/>
    </location>
</feature>
<evidence type="ECO:0000256" key="2">
    <source>
        <dbReference type="ARBA" id="ARBA00023079"/>
    </source>
</evidence>
<gene>
    <name evidence="5" type="ORF">C7999DRAFT_10284</name>
</gene>
<reference evidence="5" key="2">
    <citation type="submission" date="2023-05" db="EMBL/GenBank/DDBJ databases">
        <authorList>
            <consortium name="Lawrence Berkeley National Laboratory"/>
            <person name="Steindorff A."/>
            <person name="Hensen N."/>
            <person name="Bonometti L."/>
            <person name="Westerberg I."/>
            <person name="Brannstrom I.O."/>
            <person name="Guillou S."/>
            <person name="Cros-Aarteil S."/>
            <person name="Calhoun S."/>
            <person name="Haridas S."/>
            <person name="Kuo A."/>
            <person name="Mondo S."/>
            <person name="Pangilinan J."/>
            <person name="Riley R."/>
            <person name="Labutti K."/>
            <person name="Andreopoulos B."/>
            <person name="Lipzen A."/>
            <person name="Chen C."/>
            <person name="Yanf M."/>
            <person name="Daum C."/>
            <person name="Ng V."/>
            <person name="Clum A."/>
            <person name="Ohm R."/>
            <person name="Martin F."/>
            <person name="Silar P."/>
            <person name="Natvig D."/>
            <person name="Lalanne C."/>
            <person name="Gautier V."/>
            <person name="Ament-Velasquez S.L."/>
            <person name="Kruys A."/>
            <person name="Hutchinson M.I."/>
            <person name="Powell A.J."/>
            <person name="Barry K."/>
            <person name="Miller A.N."/>
            <person name="Grigoriev I.V."/>
            <person name="Debuchy R."/>
            <person name="Gladieux P."/>
            <person name="Thoren M.H."/>
            <person name="Johannesson H."/>
        </authorList>
    </citation>
    <scope>NUCLEOTIDE SEQUENCE</scope>
    <source>
        <strain evidence="5">CBS 359.72</strain>
    </source>
</reference>
<protein>
    <recommendedName>
        <fullName evidence="3">Kynurenine formamidase</fullName>
        <shortName evidence="3">KFA</shortName>
        <shortName evidence="3">KFase</shortName>
        <ecNumber evidence="3">3.5.1.9</ecNumber>
    </recommendedName>
    <alternativeName>
        <fullName evidence="3">Arylformamidase</fullName>
    </alternativeName>
    <alternativeName>
        <fullName evidence="3">N-formylkynurenine formamidase</fullName>
        <shortName evidence="3">FKF</shortName>
    </alternativeName>
</protein>
<feature type="compositionally biased region" description="Acidic residues" evidence="4">
    <location>
        <begin position="343"/>
        <end position="354"/>
    </location>
</feature>
<keyword evidence="1 3" id="KW-0378">Hydrolase</keyword>
<dbReference type="SUPFAM" id="SSF53474">
    <property type="entry name" value="alpha/beta-Hydrolases"/>
    <property type="match status" value="1"/>
</dbReference>
<dbReference type="PANTHER" id="PTHR48081:SF33">
    <property type="entry name" value="KYNURENINE FORMAMIDASE"/>
    <property type="match status" value="1"/>
</dbReference>
<dbReference type="AlphaFoldDB" id="A0AAN7D1J3"/>
<feature type="active site" description="Nucleophile" evidence="3">
    <location>
        <position position="221"/>
    </location>
</feature>
<feature type="active site" evidence="3">
    <location>
        <position position="410"/>
    </location>
</feature>
<dbReference type="Proteomes" id="UP001303647">
    <property type="component" value="Unassembled WGS sequence"/>
</dbReference>
<dbReference type="HAMAP" id="MF_03014">
    <property type="entry name" value="KFase"/>
    <property type="match status" value="1"/>
</dbReference>
<keyword evidence="6" id="KW-1185">Reference proteome</keyword>
<evidence type="ECO:0000256" key="4">
    <source>
        <dbReference type="SAM" id="MobiDB-lite"/>
    </source>
</evidence>
<comment type="catalytic activity">
    <reaction evidence="3">
        <text>N-formyl-L-kynurenine + H2O = L-kynurenine + formate + H(+)</text>
        <dbReference type="Rhea" id="RHEA:13009"/>
        <dbReference type="ChEBI" id="CHEBI:15377"/>
        <dbReference type="ChEBI" id="CHEBI:15378"/>
        <dbReference type="ChEBI" id="CHEBI:15740"/>
        <dbReference type="ChEBI" id="CHEBI:57959"/>
        <dbReference type="ChEBI" id="CHEBI:58629"/>
        <dbReference type="EC" id="3.5.1.9"/>
    </reaction>
</comment>
<accession>A0AAN7D1J3</accession>
<organism evidence="5 6">
    <name type="scientific">Corynascus novoguineensis</name>
    <dbReference type="NCBI Taxonomy" id="1126955"/>
    <lineage>
        <taxon>Eukaryota</taxon>
        <taxon>Fungi</taxon>
        <taxon>Dikarya</taxon>
        <taxon>Ascomycota</taxon>
        <taxon>Pezizomycotina</taxon>
        <taxon>Sordariomycetes</taxon>
        <taxon>Sordariomycetidae</taxon>
        <taxon>Sordariales</taxon>
        <taxon>Chaetomiaceae</taxon>
        <taxon>Corynascus</taxon>
    </lineage>
</organism>
<dbReference type="InterPro" id="IPR027519">
    <property type="entry name" value="KFase_ver/fungi-typ"/>
</dbReference>
<dbReference type="EC" id="3.5.1.9" evidence="3"/>
<dbReference type="Gene3D" id="3.40.50.1820">
    <property type="entry name" value="alpha/beta hydrolase"/>
    <property type="match status" value="1"/>
</dbReference>
<dbReference type="GO" id="GO:0019441">
    <property type="term" value="P:L-tryptophan catabolic process to kynurenine"/>
    <property type="evidence" value="ECO:0007669"/>
    <property type="project" value="UniProtKB-UniRule"/>
</dbReference>
<evidence type="ECO:0000256" key="3">
    <source>
        <dbReference type="HAMAP-Rule" id="MF_03014"/>
    </source>
</evidence>